<feature type="transmembrane region" description="Helical" evidence="1">
    <location>
        <begin position="36"/>
        <end position="57"/>
    </location>
</feature>
<gene>
    <name evidence="2" type="primary">mshP</name>
    <name evidence="2" type="ORF">MTCD1_00021</name>
</gene>
<evidence type="ECO:0000256" key="1">
    <source>
        <dbReference type="SAM" id="Phobius"/>
    </source>
</evidence>
<proteinExistence type="predicted"/>
<dbReference type="RefSeq" id="WP_057182634.1">
    <property type="nucleotide sequence ID" value="NZ_BDQM01000001.1"/>
</dbReference>
<sequence>MNCNPNANMSIRYQHLPEIKACTYLAYSSKQQGSSLILALFVIIILTLLGSVLMRMISTSSETVSQEILGTRAYMAANSAMQAELQLLFPFSVTSSDTCDTAFTDKPYDLQTAFGEDIPGLYDCEATTSCENYHTGLDGTKYYRLTSTGECGSGVMDANSKVIVKSSRTIQVEARSL</sequence>
<organism evidence="2 3">
    <name type="scientific">Colwellia marinimaniae</name>
    <dbReference type="NCBI Taxonomy" id="1513592"/>
    <lineage>
        <taxon>Bacteria</taxon>
        <taxon>Pseudomonadati</taxon>
        <taxon>Pseudomonadota</taxon>
        <taxon>Gammaproteobacteria</taxon>
        <taxon>Alteromonadales</taxon>
        <taxon>Colwelliaceae</taxon>
        <taxon>Colwellia</taxon>
    </lineage>
</organism>
<keyword evidence="1" id="KW-0472">Membrane</keyword>
<evidence type="ECO:0000313" key="2">
    <source>
        <dbReference type="EMBL" id="GAW94425.1"/>
    </source>
</evidence>
<reference evidence="2 3" key="1">
    <citation type="submission" date="2017-06" db="EMBL/GenBank/DDBJ databases">
        <title>Whole Genome Sequences of Colwellia marinimaniae MTCD1.</title>
        <authorList>
            <person name="Kusumoto H."/>
            <person name="Inoue M."/>
            <person name="Tanikawa K."/>
            <person name="Maeji H."/>
            <person name="Cameron J.H."/>
            <person name="Bartlett D.H."/>
        </authorList>
    </citation>
    <scope>NUCLEOTIDE SEQUENCE [LARGE SCALE GENOMIC DNA]</scope>
    <source>
        <strain evidence="2 3">MTCD1</strain>
    </source>
</reference>
<keyword evidence="1" id="KW-0812">Transmembrane</keyword>
<comment type="caution">
    <text evidence="2">The sequence shown here is derived from an EMBL/GenBank/DDBJ whole genome shotgun (WGS) entry which is preliminary data.</text>
</comment>
<keyword evidence="1" id="KW-1133">Transmembrane helix</keyword>
<dbReference type="Proteomes" id="UP000197068">
    <property type="component" value="Unassembled WGS sequence"/>
</dbReference>
<protein>
    <submittedName>
        <fullName evidence="2">MSHA biogenesis protein MshP</fullName>
    </submittedName>
</protein>
<dbReference type="EMBL" id="BDQM01000001">
    <property type="protein sequence ID" value="GAW94425.1"/>
    <property type="molecule type" value="Genomic_DNA"/>
</dbReference>
<keyword evidence="3" id="KW-1185">Reference proteome</keyword>
<name>A0ABQ0MPY2_9GAMM</name>
<accession>A0ABQ0MPY2</accession>
<evidence type="ECO:0000313" key="3">
    <source>
        <dbReference type="Proteomes" id="UP000197068"/>
    </source>
</evidence>